<feature type="binding site" evidence="9">
    <location>
        <begin position="204"/>
        <end position="205"/>
    </location>
    <ligand>
        <name>substrate</name>
    </ligand>
</feature>
<evidence type="ECO:0000256" key="6">
    <source>
        <dbReference type="ARBA" id="ARBA00023154"/>
    </source>
</evidence>
<dbReference type="UniPathway" id="UPA00034">
    <property type="reaction ID" value="UER00025"/>
</dbReference>
<feature type="site" description="Could be important to modulate the pK values of the two catalytic cysteine residues" evidence="9">
    <location>
        <position position="155"/>
    </location>
</feature>
<comment type="caution">
    <text evidence="11">The sequence shown here is derived from an EMBL/GenBank/DDBJ whole genome shotgun (WGS) entry which is preliminary data.</text>
</comment>
<comment type="subcellular location">
    <subcellularLocation>
        <location evidence="9">Cytoplasm</location>
    </subcellularLocation>
</comment>
<keyword evidence="7 9" id="KW-0413">Isomerase</keyword>
<evidence type="ECO:0000256" key="3">
    <source>
        <dbReference type="ARBA" id="ARBA00013080"/>
    </source>
</evidence>
<comment type="function">
    <text evidence="9">Catalyzes the stereoinversion of LL-2,6-diaminopimelate (L,L-DAP) to meso-diaminopimelate (meso-DAP), a precursor of L-lysine and an essential component of the bacterial peptidoglycan.</text>
</comment>
<protein>
    <recommendedName>
        <fullName evidence="3 9">Diaminopimelate epimerase</fullName>
        <shortName evidence="9">DAP epimerase</shortName>
        <ecNumber evidence="3 9">5.1.1.7</ecNumber>
    </recommendedName>
    <alternativeName>
        <fullName evidence="9">PLP-independent amino acid racemase</fullName>
    </alternativeName>
</protein>
<feature type="binding site" evidence="9">
    <location>
        <begin position="69"/>
        <end position="70"/>
    </location>
    <ligand>
        <name>substrate</name>
    </ligand>
</feature>
<proteinExistence type="inferred from homology"/>
<evidence type="ECO:0000256" key="4">
    <source>
        <dbReference type="ARBA" id="ARBA00022490"/>
    </source>
</evidence>
<evidence type="ECO:0000256" key="10">
    <source>
        <dbReference type="PROSITE-ProRule" id="PRU10125"/>
    </source>
</evidence>
<feature type="active site" description="Proton donor" evidence="9">
    <location>
        <position position="68"/>
    </location>
</feature>
<dbReference type="GO" id="GO:0005829">
    <property type="term" value="C:cytosol"/>
    <property type="evidence" value="ECO:0007669"/>
    <property type="project" value="TreeGrafter"/>
</dbReference>
<comment type="similarity">
    <text evidence="2 9">Belongs to the diaminopimelate epimerase family.</text>
</comment>
<dbReference type="STRING" id="1524254.PHACT_07115"/>
<comment type="pathway">
    <text evidence="1 9">Amino-acid biosynthesis; L-lysine biosynthesis via DAP pathway; DL-2,6-diaminopimelate from LL-2,6-diaminopimelate: step 1/1.</text>
</comment>
<accession>A0A1E8CP11</accession>
<dbReference type="Pfam" id="PF01678">
    <property type="entry name" value="DAP_epimerase"/>
    <property type="match status" value="2"/>
</dbReference>
<organism evidence="11 12">
    <name type="scientific">Pseudohongiella acticola</name>
    <dbReference type="NCBI Taxonomy" id="1524254"/>
    <lineage>
        <taxon>Bacteria</taxon>
        <taxon>Pseudomonadati</taxon>
        <taxon>Pseudomonadota</taxon>
        <taxon>Gammaproteobacteria</taxon>
        <taxon>Pseudomonadales</taxon>
        <taxon>Pseudohongiellaceae</taxon>
        <taxon>Pseudohongiella</taxon>
    </lineage>
</organism>
<sequence>MHGLGNDFMVIDQISHPVELSAEQIRSLGDRHRGVGFDQLLIIAPPTRPDADFSYRIFNADGSEVEHCGNGARCFARYVLMRGLAARSPIRVQTRNRLLELHTDDNARVSVDMGEPDFAPASLPFVADTRQPGYQLNVESYGTVDFQAVSMGNPHIVLTVADANTAPVGSLGPELYSHAAFPQGVNVGFMQIVDRDTIRLRVFERGAGETEACGTGACAAVACGIQAGLLNTRVRAVLTGGDLTIEWAGAGQPVIMTGPATTVFEGSVLI</sequence>
<evidence type="ECO:0000256" key="2">
    <source>
        <dbReference type="ARBA" id="ARBA00010219"/>
    </source>
</evidence>
<feature type="active site" description="Proton acceptor" evidence="9">
    <location>
        <position position="213"/>
    </location>
</feature>
<gene>
    <name evidence="9" type="primary">dapF</name>
    <name evidence="11" type="ORF">PHACT_07115</name>
</gene>
<dbReference type="PANTHER" id="PTHR31689:SF0">
    <property type="entry name" value="DIAMINOPIMELATE EPIMERASE"/>
    <property type="match status" value="1"/>
</dbReference>
<keyword evidence="6 9" id="KW-0457">Lysine biosynthesis</keyword>
<feature type="site" description="Could be important to modulate the pK values of the two catalytic cysteine residues" evidence="9">
    <location>
        <position position="204"/>
    </location>
</feature>
<evidence type="ECO:0000256" key="8">
    <source>
        <dbReference type="ARBA" id="ARBA00051712"/>
    </source>
</evidence>
<dbReference type="FunFam" id="3.10.310.10:FF:000001">
    <property type="entry name" value="Diaminopimelate epimerase"/>
    <property type="match status" value="1"/>
</dbReference>
<comment type="subunit">
    <text evidence="9">Homodimer.</text>
</comment>
<keyword evidence="12" id="KW-1185">Reference proteome</keyword>
<feature type="binding site" evidence="9">
    <location>
        <begin position="214"/>
        <end position="215"/>
    </location>
    <ligand>
        <name>substrate</name>
    </ligand>
</feature>
<dbReference type="GO" id="GO:0009089">
    <property type="term" value="P:lysine biosynthetic process via diaminopimelate"/>
    <property type="evidence" value="ECO:0007669"/>
    <property type="project" value="UniProtKB-UniRule"/>
</dbReference>
<evidence type="ECO:0000256" key="9">
    <source>
        <dbReference type="HAMAP-Rule" id="MF_00197"/>
    </source>
</evidence>
<dbReference type="HAMAP" id="MF_00197">
    <property type="entry name" value="DAP_epimerase"/>
    <property type="match status" value="1"/>
</dbReference>
<feature type="binding site" evidence="9">
    <location>
        <position position="186"/>
    </location>
    <ligand>
        <name>substrate</name>
    </ligand>
</feature>
<dbReference type="EMBL" id="MASR01000001">
    <property type="protein sequence ID" value="OFE13992.1"/>
    <property type="molecule type" value="Genomic_DNA"/>
</dbReference>
<comment type="catalytic activity">
    <reaction evidence="8 9">
        <text>(2S,6S)-2,6-diaminopimelate = meso-2,6-diaminopimelate</text>
        <dbReference type="Rhea" id="RHEA:15393"/>
        <dbReference type="ChEBI" id="CHEBI:57609"/>
        <dbReference type="ChEBI" id="CHEBI:57791"/>
        <dbReference type="EC" id="5.1.1.7"/>
    </reaction>
</comment>
<reference evidence="12" key="1">
    <citation type="submission" date="2016-07" db="EMBL/GenBank/DDBJ databases">
        <authorList>
            <person name="Florea S."/>
            <person name="Webb J.S."/>
            <person name="Jaromczyk J."/>
            <person name="Schardl C.L."/>
        </authorList>
    </citation>
    <scope>NUCLEOTIDE SEQUENCE [LARGE SCALE GENOMIC DNA]</scope>
    <source>
        <strain evidence="12">KCTC 42131</strain>
    </source>
</reference>
<evidence type="ECO:0000256" key="1">
    <source>
        <dbReference type="ARBA" id="ARBA00005196"/>
    </source>
</evidence>
<dbReference type="AlphaFoldDB" id="A0A1E8CP11"/>
<evidence type="ECO:0000313" key="11">
    <source>
        <dbReference type="EMBL" id="OFE13992.1"/>
    </source>
</evidence>
<dbReference type="PANTHER" id="PTHR31689">
    <property type="entry name" value="DIAMINOPIMELATE EPIMERASE, CHLOROPLASTIC"/>
    <property type="match status" value="1"/>
</dbReference>
<dbReference type="Proteomes" id="UP000175669">
    <property type="component" value="Unassembled WGS sequence"/>
</dbReference>
<dbReference type="InterPro" id="IPR001653">
    <property type="entry name" value="DAP_epimerase_DapF"/>
</dbReference>
<dbReference type="PROSITE" id="PS01326">
    <property type="entry name" value="DAP_EPIMERASE"/>
    <property type="match status" value="1"/>
</dbReference>
<feature type="binding site" evidence="9">
    <location>
        <position position="153"/>
    </location>
    <ligand>
        <name>substrate</name>
    </ligand>
</feature>
<dbReference type="GO" id="GO:0008837">
    <property type="term" value="F:diaminopimelate epimerase activity"/>
    <property type="evidence" value="ECO:0007669"/>
    <property type="project" value="UniProtKB-UniRule"/>
</dbReference>
<dbReference type="SUPFAM" id="SSF54506">
    <property type="entry name" value="Diaminopimelate epimerase-like"/>
    <property type="match status" value="1"/>
</dbReference>
<dbReference type="Gene3D" id="3.10.310.10">
    <property type="entry name" value="Diaminopimelate Epimerase, Chain A, domain 1"/>
    <property type="match status" value="2"/>
</dbReference>
<keyword evidence="5 9" id="KW-0028">Amino-acid biosynthesis</keyword>
<feature type="active site" evidence="10">
    <location>
        <position position="68"/>
    </location>
</feature>
<evidence type="ECO:0000256" key="5">
    <source>
        <dbReference type="ARBA" id="ARBA00022605"/>
    </source>
</evidence>
<keyword evidence="4 9" id="KW-0963">Cytoplasm</keyword>
<evidence type="ECO:0000313" key="12">
    <source>
        <dbReference type="Proteomes" id="UP000175669"/>
    </source>
</evidence>
<name>A0A1E8CP11_9GAMM</name>
<feature type="binding site" evidence="9">
    <location>
        <position position="6"/>
    </location>
    <ligand>
        <name>substrate</name>
    </ligand>
</feature>
<evidence type="ECO:0000256" key="7">
    <source>
        <dbReference type="ARBA" id="ARBA00023235"/>
    </source>
</evidence>
<dbReference type="EC" id="5.1.1.7" evidence="3 9"/>
<dbReference type="InterPro" id="IPR018510">
    <property type="entry name" value="DAP_epimerase_AS"/>
</dbReference>
<dbReference type="NCBIfam" id="TIGR00652">
    <property type="entry name" value="DapF"/>
    <property type="match status" value="1"/>
</dbReference>
<feature type="site" description="Important for dimerization" evidence="9">
    <location>
        <position position="264"/>
    </location>
</feature>
<feature type="binding site" evidence="9">
    <location>
        <position position="39"/>
    </location>
    <ligand>
        <name>substrate</name>
    </ligand>
</feature>
<feature type="binding site" evidence="9">
    <location>
        <position position="59"/>
    </location>
    <ligand>
        <name>substrate</name>
    </ligand>
</feature>